<dbReference type="InterPro" id="IPR050259">
    <property type="entry name" value="SDR"/>
</dbReference>
<dbReference type="FunFam" id="3.40.50.720:FF:000173">
    <property type="entry name" value="3-oxoacyl-[acyl-carrier protein] reductase"/>
    <property type="match status" value="1"/>
</dbReference>
<dbReference type="GO" id="GO:0016491">
    <property type="term" value="F:oxidoreductase activity"/>
    <property type="evidence" value="ECO:0007669"/>
    <property type="project" value="UniProtKB-KW"/>
</dbReference>
<dbReference type="STRING" id="477690.SAMN05216474_0123"/>
<dbReference type="PANTHER" id="PTHR42879">
    <property type="entry name" value="3-OXOACYL-(ACYL-CARRIER-PROTEIN) REDUCTASE"/>
    <property type="match status" value="1"/>
</dbReference>
<accession>A0A1I6XDP7</accession>
<name>A0A1I6XDP7_9FLAO</name>
<keyword evidence="2" id="KW-0560">Oxidoreductase</keyword>
<evidence type="ECO:0000313" key="4">
    <source>
        <dbReference type="EMBL" id="SFT36409.1"/>
    </source>
</evidence>
<dbReference type="InterPro" id="IPR020904">
    <property type="entry name" value="Sc_DH/Rdtase_CS"/>
</dbReference>
<reference evidence="4 5" key="1">
    <citation type="submission" date="2016-10" db="EMBL/GenBank/DDBJ databases">
        <authorList>
            <person name="de Groot N.N."/>
        </authorList>
    </citation>
    <scope>NUCLEOTIDE SEQUENCE [LARGE SCALE GENOMIC DNA]</scope>
    <source>
        <strain evidence="4 5">CGMCC 1.7005</strain>
    </source>
</reference>
<keyword evidence="5" id="KW-1185">Reference proteome</keyword>
<evidence type="ECO:0000313" key="5">
    <source>
        <dbReference type="Proteomes" id="UP000236454"/>
    </source>
</evidence>
<evidence type="ECO:0000256" key="3">
    <source>
        <dbReference type="RuleBase" id="RU000363"/>
    </source>
</evidence>
<dbReference type="PANTHER" id="PTHR42879:SF2">
    <property type="entry name" value="3-OXOACYL-[ACYL-CARRIER-PROTEIN] REDUCTASE FABG"/>
    <property type="match status" value="1"/>
</dbReference>
<dbReference type="RefSeq" id="WP_090245151.1">
    <property type="nucleotide sequence ID" value="NZ_FPAS01000001.1"/>
</dbReference>
<dbReference type="AlphaFoldDB" id="A0A1I6XDP7"/>
<dbReference type="Pfam" id="PF00106">
    <property type="entry name" value="adh_short"/>
    <property type="match status" value="1"/>
</dbReference>
<comment type="similarity">
    <text evidence="1 3">Belongs to the short-chain dehydrogenases/reductases (SDR) family.</text>
</comment>
<dbReference type="Gene3D" id="3.40.50.720">
    <property type="entry name" value="NAD(P)-binding Rossmann-like Domain"/>
    <property type="match status" value="1"/>
</dbReference>
<dbReference type="PRINTS" id="PR00081">
    <property type="entry name" value="GDHRDH"/>
</dbReference>
<dbReference type="PRINTS" id="PR00080">
    <property type="entry name" value="SDRFAMILY"/>
</dbReference>
<dbReference type="Proteomes" id="UP000236454">
    <property type="component" value="Unassembled WGS sequence"/>
</dbReference>
<proteinExistence type="inferred from homology"/>
<gene>
    <name evidence="4" type="ORF">SAMN05216474_0123</name>
</gene>
<dbReference type="SUPFAM" id="SSF51735">
    <property type="entry name" value="NAD(P)-binding Rossmann-fold domains"/>
    <property type="match status" value="1"/>
</dbReference>
<dbReference type="EMBL" id="FPAS01000001">
    <property type="protein sequence ID" value="SFT36409.1"/>
    <property type="molecule type" value="Genomic_DNA"/>
</dbReference>
<dbReference type="GO" id="GO:0032787">
    <property type="term" value="P:monocarboxylic acid metabolic process"/>
    <property type="evidence" value="ECO:0007669"/>
    <property type="project" value="UniProtKB-ARBA"/>
</dbReference>
<dbReference type="InterPro" id="IPR002347">
    <property type="entry name" value="SDR_fam"/>
</dbReference>
<protein>
    <submittedName>
        <fullName evidence="4">3-oxoacyl-[acyl-carrier protein] reductase</fullName>
    </submittedName>
</protein>
<dbReference type="PROSITE" id="PS00061">
    <property type="entry name" value="ADH_SHORT"/>
    <property type="match status" value="1"/>
</dbReference>
<organism evidence="4 5">
    <name type="scientific">Lishizhenia tianjinensis</name>
    <dbReference type="NCBI Taxonomy" id="477690"/>
    <lineage>
        <taxon>Bacteria</taxon>
        <taxon>Pseudomonadati</taxon>
        <taxon>Bacteroidota</taxon>
        <taxon>Flavobacteriia</taxon>
        <taxon>Flavobacteriales</taxon>
        <taxon>Crocinitomicaceae</taxon>
        <taxon>Lishizhenia</taxon>
    </lineage>
</organism>
<dbReference type="OrthoDB" id="9804104at2"/>
<evidence type="ECO:0000256" key="1">
    <source>
        <dbReference type="ARBA" id="ARBA00006484"/>
    </source>
</evidence>
<dbReference type="InterPro" id="IPR036291">
    <property type="entry name" value="NAD(P)-bd_dom_sf"/>
</dbReference>
<evidence type="ECO:0000256" key="2">
    <source>
        <dbReference type="ARBA" id="ARBA00023002"/>
    </source>
</evidence>
<sequence>MEEKVVLITGASGALGTALTEHFRAQSHIKLVLHFNANPILNIDNQNVLLTQADLTQEHEVKGMMAKIEEKFGRLDMLINNAGISKSAISWKMSSEDFDATLNVNLKAPFLTSKYAIPLMRKHNWGRIVNISSVVAQTGFIGTTAYAASKAGLIGMTKTMSKELAAFNITVNALALGYFNRGMIDDVPEELRSEILKNVPMNQLGEPATIAKTLELLLSEEGSFITGQTLNLNGGLY</sequence>